<dbReference type="InterPro" id="IPR034279">
    <property type="entry name" value="CuRO_3_CopA"/>
</dbReference>
<dbReference type="Pfam" id="PF00394">
    <property type="entry name" value="Cu-oxidase"/>
    <property type="match status" value="1"/>
</dbReference>
<evidence type="ECO:0000259" key="4">
    <source>
        <dbReference type="Pfam" id="PF00394"/>
    </source>
</evidence>
<dbReference type="CDD" id="cd13870">
    <property type="entry name" value="CuRO_2_CopA_like_1"/>
    <property type="match status" value="1"/>
</dbReference>
<dbReference type="Proteomes" id="UP001595956">
    <property type="component" value="Unassembled WGS sequence"/>
</dbReference>
<dbReference type="PROSITE" id="PS51318">
    <property type="entry name" value="TAT"/>
    <property type="match status" value="1"/>
</dbReference>
<evidence type="ECO:0000259" key="6">
    <source>
        <dbReference type="Pfam" id="PF07732"/>
    </source>
</evidence>
<dbReference type="PROSITE" id="PS51257">
    <property type="entry name" value="PROKAR_LIPOPROTEIN"/>
    <property type="match status" value="1"/>
</dbReference>
<evidence type="ECO:0000259" key="5">
    <source>
        <dbReference type="Pfam" id="PF07731"/>
    </source>
</evidence>
<dbReference type="Gene3D" id="2.60.40.420">
    <property type="entry name" value="Cupredoxins - blue copper proteins"/>
    <property type="match status" value="3"/>
</dbReference>
<dbReference type="CDD" id="cd13896">
    <property type="entry name" value="CuRO_3_CopA"/>
    <property type="match status" value="1"/>
</dbReference>
<dbReference type="EMBL" id="JBHSMD010000006">
    <property type="protein sequence ID" value="MFC5495014.1"/>
    <property type="molecule type" value="Genomic_DNA"/>
</dbReference>
<gene>
    <name evidence="7" type="ORF">ACFPKY_18025</name>
</gene>
<evidence type="ECO:0000313" key="7">
    <source>
        <dbReference type="EMBL" id="MFC5495014.1"/>
    </source>
</evidence>
<dbReference type="PROSITE" id="PS00080">
    <property type="entry name" value="MULTICOPPER_OXIDASE2"/>
    <property type="match status" value="1"/>
</dbReference>
<dbReference type="RefSeq" id="WP_345174135.1">
    <property type="nucleotide sequence ID" value="NZ_BAABFQ010000005.1"/>
</dbReference>
<dbReference type="InterPro" id="IPR002355">
    <property type="entry name" value="Cu_oxidase_Cu_BS"/>
</dbReference>
<sequence>MSEITRRAVLRGAAGLAGVAALGGLAACNRSTGTAVGPAADAVAAAEAARRKPGARVVTARLTAQPVTLDLGGQTVSTWAYGDTAPGPLLRVDAGDVLRVDVANQLPDATSVHWHGLALRNDMDGVPGLTQDPIAVGETFRYEFTAPHPGTYFYHPHSGVQLDRGLYGVLVVDDPQEPGEYDAEWIVVLDDWVDGTGRTPDQVLSDLQQAGGDDSMGGMHDMGGTGMEGMDHGSMGSMGGMEVMRSPLLGGAGDITYPYYLLNGRTAADPATLSAKPGQRVRIRFVNAGSDTAFRVAVGGHRMTVTHSDGFPVVPVPTDALLIGMGERFDATVTFGDGVFELVASAEGKQGQALAVIRTGAGRPPTADVKVRELSGKVLLGTALSAVESARLDRRSADRTHDLVLGGTMAPYRWTINGKTFPDTDPLRLIQGERVRLRFVNQSMMFHPMHAHGHTFALRGGGARKDTVIVRPMATLDVDLEADNPGQWATHCHNIYHAETGMMTTLSYQAQE</sequence>
<dbReference type="PANTHER" id="PTHR11709:SF394">
    <property type="entry name" value="FI03373P-RELATED"/>
    <property type="match status" value="1"/>
</dbReference>
<dbReference type="SUPFAM" id="SSF49503">
    <property type="entry name" value="Cupredoxins"/>
    <property type="match status" value="3"/>
</dbReference>
<dbReference type="InterPro" id="IPR011707">
    <property type="entry name" value="Cu-oxidase-like_N"/>
</dbReference>
<evidence type="ECO:0000313" key="8">
    <source>
        <dbReference type="Proteomes" id="UP001595956"/>
    </source>
</evidence>
<feature type="domain" description="Plastocyanin-like" evidence="4">
    <location>
        <begin position="260"/>
        <end position="359"/>
    </location>
</feature>
<keyword evidence="2" id="KW-0560">Oxidoreductase</keyword>
<keyword evidence="8" id="KW-1185">Reference proteome</keyword>
<evidence type="ECO:0000256" key="3">
    <source>
        <dbReference type="ARBA" id="ARBA00023008"/>
    </source>
</evidence>
<proteinExistence type="predicted"/>
<dbReference type="Pfam" id="PF07731">
    <property type="entry name" value="Cu-oxidase_2"/>
    <property type="match status" value="1"/>
</dbReference>
<organism evidence="7 8">
    <name type="scientific">Nocardioides caricicola</name>
    <dbReference type="NCBI Taxonomy" id="634770"/>
    <lineage>
        <taxon>Bacteria</taxon>
        <taxon>Bacillati</taxon>
        <taxon>Actinomycetota</taxon>
        <taxon>Actinomycetes</taxon>
        <taxon>Propionibacteriales</taxon>
        <taxon>Nocardioidaceae</taxon>
        <taxon>Nocardioides</taxon>
    </lineage>
</organism>
<comment type="caution">
    <text evidence="7">The sequence shown here is derived from an EMBL/GenBank/DDBJ whole genome shotgun (WGS) entry which is preliminary data.</text>
</comment>
<keyword evidence="3" id="KW-0186">Copper</keyword>
<dbReference type="InterPro" id="IPR008972">
    <property type="entry name" value="Cupredoxin"/>
</dbReference>
<dbReference type="InterPro" id="IPR045087">
    <property type="entry name" value="Cu-oxidase_fam"/>
</dbReference>
<feature type="domain" description="Plastocyanin-like" evidence="6">
    <location>
        <begin position="71"/>
        <end position="176"/>
    </location>
</feature>
<evidence type="ECO:0000256" key="1">
    <source>
        <dbReference type="ARBA" id="ARBA00022723"/>
    </source>
</evidence>
<feature type="domain" description="Plastocyanin-like" evidence="5">
    <location>
        <begin position="404"/>
        <end position="508"/>
    </location>
</feature>
<keyword evidence="1" id="KW-0479">Metal-binding</keyword>
<name>A0ABW0N341_9ACTN</name>
<protein>
    <submittedName>
        <fullName evidence="7">Multicopper oxidase family protein</fullName>
    </submittedName>
</protein>
<dbReference type="InterPro" id="IPR011706">
    <property type="entry name" value="Cu-oxidase_C"/>
</dbReference>
<dbReference type="PANTHER" id="PTHR11709">
    <property type="entry name" value="MULTI-COPPER OXIDASE"/>
    <property type="match status" value="1"/>
</dbReference>
<dbReference type="CDD" id="cd13861">
    <property type="entry name" value="CuRO_1_CumA_like"/>
    <property type="match status" value="1"/>
</dbReference>
<dbReference type="InterPro" id="IPR006311">
    <property type="entry name" value="TAT_signal"/>
</dbReference>
<dbReference type="InterPro" id="IPR001117">
    <property type="entry name" value="Cu-oxidase_2nd"/>
</dbReference>
<evidence type="ECO:0000256" key="2">
    <source>
        <dbReference type="ARBA" id="ARBA00023002"/>
    </source>
</evidence>
<reference evidence="8" key="1">
    <citation type="journal article" date="2019" name="Int. J. Syst. Evol. Microbiol.">
        <title>The Global Catalogue of Microorganisms (GCM) 10K type strain sequencing project: providing services to taxonomists for standard genome sequencing and annotation.</title>
        <authorList>
            <consortium name="The Broad Institute Genomics Platform"/>
            <consortium name="The Broad Institute Genome Sequencing Center for Infectious Disease"/>
            <person name="Wu L."/>
            <person name="Ma J."/>
        </authorList>
    </citation>
    <scope>NUCLEOTIDE SEQUENCE [LARGE SCALE GENOMIC DNA]</scope>
    <source>
        <strain evidence="8">KACC 13778</strain>
    </source>
</reference>
<accession>A0ABW0N341</accession>
<dbReference type="Pfam" id="PF07732">
    <property type="entry name" value="Cu-oxidase_3"/>
    <property type="match status" value="1"/>
</dbReference>